<dbReference type="Pfam" id="PF13239">
    <property type="entry name" value="2TM"/>
    <property type="match status" value="1"/>
</dbReference>
<evidence type="ECO:0000313" key="3">
    <source>
        <dbReference type="EMBL" id="MBW2938223.1"/>
    </source>
</evidence>
<keyword evidence="1" id="KW-0812">Transmembrane</keyword>
<keyword evidence="1" id="KW-0472">Membrane</keyword>
<feature type="domain" description="2TM" evidence="2">
    <location>
        <begin position="10"/>
        <end position="96"/>
    </location>
</feature>
<reference evidence="3" key="1">
    <citation type="submission" date="2021-07" db="EMBL/GenBank/DDBJ databases">
        <title>Aureisphaera sp. CAU 1614 isolated from sea sediment.</title>
        <authorList>
            <person name="Kim W."/>
        </authorList>
    </citation>
    <scope>NUCLEOTIDE SEQUENCE</scope>
    <source>
        <strain evidence="3">CAU 1614</strain>
    </source>
</reference>
<name>A0A9X1JXK4_9FLAO</name>
<feature type="transmembrane region" description="Helical" evidence="1">
    <location>
        <begin position="21"/>
        <end position="43"/>
    </location>
</feature>
<dbReference type="AlphaFoldDB" id="A0A9X1JXK4"/>
<protein>
    <submittedName>
        <fullName evidence="3">2TM domain-containing protein</fullName>
    </submittedName>
</protein>
<gene>
    <name evidence="3" type="ORF">KXJ69_08910</name>
</gene>
<evidence type="ECO:0000259" key="2">
    <source>
        <dbReference type="Pfam" id="PF13239"/>
    </source>
</evidence>
<keyword evidence="4" id="KW-1185">Reference proteome</keyword>
<comment type="caution">
    <text evidence="3">The sequence shown here is derived from an EMBL/GenBank/DDBJ whole genome shotgun (WGS) entry which is preliminary data.</text>
</comment>
<proteinExistence type="predicted"/>
<accession>A0A9X1JXK4</accession>
<dbReference type="Proteomes" id="UP001138686">
    <property type="component" value="Unassembled WGS sequence"/>
</dbReference>
<organism evidence="3 4">
    <name type="scientific">Halomarinibacterium sedimenti</name>
    <dbReference type="NCBI Taxonomy" id="2857106"/>
    <lineage>
        <taxon>Bacteria</taxon>
        <taxon>Pseudomonadati</taxon>
        <taxon>Bacteroidota</taxon>
        <taxon>Flavobacteriia</taxon>
        <taxon>Flavobacteriales</taxon>
        <taxon>Flavobacteriaceae</taxon>
        <taxon>Halomarinibacterium</taxon>
    </lineage>
</organism>
<feature type="transmembrane region" description="Helical" evidence="1">
    <location>
        <begin position="55"/>
        <end position="76"/>
    </location>
</feature>
<dbReference type="InterPro" id="IPR025698">
    <property type="entry name" value="2TM_dom"/>
</dbReference>
<evidence type="ECO:0000256" key="1">
    <source>
        <dbReference type="SAM" id="Phobius"/>
    </source>
</evidence>
<evidence type="ECO:0000313" key="4">
    <source>
        <dbReference type="Proteomes" id="UP001138686"/>
    </source>
</evidence>
<dbReference type="EMBL" id="JAHWDP010000003">
    <property type="protein sequence ID" value="MBW2938223.1"/>
    <property type="molecule type" value="Genomic_DNA"/>
</dbReference>
<keyword evidence="1" id="KW-1133">Transmembrane helix</keyword>
<sequence>MKPFNEDKYERAQKKVKEIKGFYTHLTVYILINTFLILAHMGAFSGNFMTGLPAWGYFTTPFFWGIGLAFHALYVFKDKFGMLKDWEERKIKEFMEKEEKEFKNNFDKDF</sequence>